<feature type="coiled-coil region" evidence="1">
    <location>
        <begin position="111"/>
        <end position="160"/>
    </location>
</feature>
<dbReference type="WBParaSite" id="ECPE_0000775101-mRNA-1">
    <property type="protein sequence ID" value="ECPE_0000775101-mRNA-1"/>
    <property type="gene ID" value="ECPE_0000775101"/>
</dbReference>
<gene>
    <name evidence="3" type="ORF">ECPE_LOCUS7732</name>
</gene>
<accession>A0A183AL97</accession>
<feature type="compositionally biased region" description="Basic and acidic residues" evidence="2">
    <location>
        <begin position="88"/>
        <end position="99"/>
    </location>
</feature>
<feature type="coiled-coil region" evidence="1">
    <location>
        <begin position="303"/>
        <end position="337"/>
    </location>
</feature>
<evidence type="ECO:0000313" key="5">
    <source>
        <dbReference type="WBParaSite" id="ECPE_0000775101-mRNA-1"/>
    </source>
</evidence>
<evidence type="ECO:0000313" key="4">
    <source>
        <dbReference type="Proteomes" id="UP000272942"/>
    </source>
</evidence>
<evidence type="ECO:0000313" key="3">
    <source>
        <dbReference type="EMBL" id="VDP81873.1"/>
    </source>
</evidence>
<reference evidence="5" key="1">
    <citation type="submission" date="2016-06" db="UniProtKB">
        <authorList>
            <consortium name="WormBaseParasite"/>
        </authorList>
    </citation>
    <scope>IDENTIFICATION</scope>
</reference>
<dbReference type="OrthoDB" id="10007527at2759"/>
<evidence type="ECO:0000256" key="1">
    <source>
        <dbReference type="SAM" id="Coils"/>
    </source>
</evidence>
<dbReference type="EMBL" id="UZAN01044998">
    <property type="protein sequence ID" value="VDP81873.1"/>
    <property type="molecule type" value="Genomic_DNA"/>
</dbReference>
<feature type="region of interest" description="Disordered" evidence="2">
    <location>
        <begin position="67"/>
        <end position="99"/>
    </location>
</feature>
<dbReference type="Proteomes" id="UP000272942">
    <property type="component" value="Unassembled WGS sequence"/>
</dbReference>
<proteinExistence type="predicted"/>
<sequence length="363" mass="40693">MIISGSPIASDFVFKDKELEGKLNVFLDNQTKFITIESLLETNREELAQKNQKIENLEAQLTELKKVSVPPGPNGDASTMDGTGRQDQVNRDNQKNSEELGKEVSVFRGQLQLAHDEIANLQAQLETLKVENLAVAASKISSLETELSSARQELDATRAALETSKISCTELTKQLNFVHSNVLPCVSTGCQTDEYVSNEQQVDNQTESLELISARNRIIQLTAGLDRVSSELKDSQDQVTKCHADRLSADKETQEQIAKLNDALSTTRTELDQVRAIGEARVTELEIESKRLQAVCDHHVNVLGQIQSERETLCEQLEQLKGRYEAVRKNYDDSELQRTRQQNDWAAERSTLTAQLVSYLSRF</sequence>
<reference evidence="3 4" key="2">
    <citation type="submission" date="2018-11" db="EMBL/GenBank/DDBJ databases">
        <authorList>
            <consortium name="Pathogen Informatics"/>
        </authorList>
    </citation>
    <scope>NUCLEOTIDE SEQUENCE [LARGE SCALE GENOMIC DNA]</scope>
    <source>
        <strain evidence="3 4">Egypt</strain>
    </source>
</reference>
<organism evidence="5">
    <name type="scientific">Echinostoma caproni</name>
    <dbReference type="NCBI Taxonomy" id="27848"/>
    <lineage>
        <taxon>Eukaryota</taxon>
        <taxon>Metazoa</taxon>
        <taxon>Spiralia</taxon>
        <taxon>Lophotrochozoa</taxon>
        <taxon>Platyhelminthes</taxon>
        <taxon>Trematoda</taxon>
        <taxon>Digenea</taxon>
        <taxon>Plagiorchiida</taxon>
        <taxon>Echinostomata</taxon>
        <taxon>Echinostomatoidea</taxon>
        <taxon>Echinostomatidae</taxon>
        <taxon>Echinostoma</taxon>
    </lineage>
</organism>
<feature type="compositionally biased region" description="Polar residues" evidence="2">
    <location>
        <begin position="76"/>
        <end position="87"/>
    </location>
</feature>
<keyword evidence="4" id="KW-1185">Reference proteome</keyword>
<protein>
    <submittedName>
        <fullName evidence="3 5">Uncharacterized protein</fullName>
    </submittedName>
</protein>
<dbReference type="AlphaFoldDB" id="A0A183AL97"/>
<feature type="coiled-coil region" evidence="1">
    <location>
        <begin position="37"/>
        <end position="67"/>
    </location>
</feature>
<name>A0A183AL97_9TREM</name>
<evidence type="ECO:0000256" key="2">
    <source>
        <dbReference type="SAM" id="MobiDB-lite"/>
    </source>
</evidence>
<keyword evidence="1" id="KW-0175">Coiled coil</keyword>